<dbReference type="OrthoDB" id="8680281at2"/>
<dbReference type="EMBL" id="CP000271">
    <property type="protein sequence ID" value="ABE34059.1"/>
    <property type="molecule type" value="Genomic_DNA"/>
</dbReference>
<dbReference type="InterPro" id="IPR042188">
    <property type="entry name" value="MmgE/PrpD_sf_2"/>
</dbReference>
<dbReference type="InterPro" id="IPR036148">
    <property type="entry name" value="MmgE/PrpD_sf"/>
</dbReference>
<dbReference type="InterPro" id="IPR005656">
    <property type="entry name" value="MmgE_PrpD"/>
</dbReference>
<dbReference type="Pfam" id="PF03972">
    <property type="entry name" value="MmgE_PrpD_N"/>
    <property type="match status" value="1"/>
</dbReference>
<evidence type="ECO:0000313" key="4">
    <source>
        <dbReference type="EMBL" id="ABE34059.1"/>
    </source>
</evidence>
<dbReference type="AlphaFoldDB" id="Q13PD0"/>
<organism evidence="4 5">
    <name type="scientific">Paraburkholderia xenovorans (strain LB400)</name>
    <dbReference type="NCBI Taxonomy" id="266265"/>
    <lineage>
        <taxon>Bacteria</taxon>
        <taxon>Pseudomonadati</taxon>
        <taxon>Pseudomonadota</taxon>
        <taxon>Betaproteobacteria</taxon>
        <taxon>Burkholderiales</taxon>
        <taxon>Burkholderiaceae</taxon>
        <taxon>Paraburkholderia</taxon>
    </lineage>
</organism>
<dbReference type="KEGG" id="bxb:DR64_7219"/>
<keyword evidence="5" id="KW-1185">Reference proteome</keyword>
<feature type="domain" description="MmgE/PrpD C-terminal" evidence="3">
    <location>
        <begin position="274"/>
        <end position="434"/>
    </location>
</feature>
<accession>Q13PD0</accession>
<dbReference type="RefSeq" id="WP_011491409.1">
    <property type="nucleotide sequence ID" value="NC_007952.1"/>
</dbReference>
<dbReference type="Gene3D" id="1.10.4100.10">
    <property type="entry name" value="2-methylcitrate dehydratase PrpD"/>
    <property type="match status" value="1"/>
</dbReference>
<dbReference type="Pfam" id="PF19305">
    <property type="entry name" value="MmgE_PrpD_C"/>
    <property type="match status" value="1"/>
</dbReference>
<dbReference type="InterPro" id="IPR045337">
    <property type="entry name" value="MmgE_PrpD_C"/>
</dbReference>
<dbReference type="Proteomes" id="UP000001817">
    <property type="component" value="Chromosome 2"/>
</dbReference>
<dbReference type="SUPFAM" id="SSF103378">
    <property type="entry name" value="2-methylcitrate dehydratase PrpD"/>
    <property type="match status" value="1"/>
</dbReference>
<proteinExistence type="inferred from homology"/>
<dbReference type="Gene3D" id="3.30.1330.120">
    <property type="entry name" value="2-methylcitrate dehydratase PrpD"/>
    <property type="match status" value="1"/>
</dbReference>
<dbReference type="PANTHER" id="PTHR16943:SF8">
    <property type="entry name" value="2-METHYLCITRATE DEHYDRATASE"/>
    <property type="match status" value="1"/>
</dbReference>
<dbReference type="InterPro" id="IPR042183">
    <property type="entry name" value="MmgE/PrpD_sf_1"/>
</dbReference>
<dbReference type="KEGG" id="bxe:Bxe_B1910"/>
<dbReference type="InterPro" id="IPR045336">
    <property type="entry name" value="MmgE_PrpD_N"/>
</dbReference>
<dbReference type="STRING" id="266265.Bxe_B1910"/>
<sequence length="451" mass="47889">MERAGRGQDIEVTRLLAAHAATLRWEDIPAEVVHDAKRALVDFEGVALAGSSEPLSAGLHRVYASRMGAAEARVIGTQRRTDAMTAAFLNGTAGHALDFDDTHADFFYHGTVPVAPAVWALGEMIGASGREMIVAFVAGWDVGARLARALNPSVYRKGWQNTPTSGTFAATAAAGRLLGLDVDAMRHALGMAASQASGSRQNHGSMGKPFQVGKASMNGVLAALAAREGITSSPIAIEAPLGFAALTTPEFDLARAVDGLGASFELRRNMFKPYACCLPHHTVIDAMFALRREHGLTSATLEKALCRIPAISLDSSNIAEPATGLEGKFSFQHSAAVALVDDAAGLAQYTDERVRDASLAAVRRKFQLVAEPSLGAGHCVIEAQRTDGETVEVRIDHARGHLANPLSDEAIDQKFRANTAGIRDDVWQTRALEALWTLDRAADVARIAALL</sequence>
<comment type="similarity">
    <text evidence="1">Belongs to the PrpD family.</text>
</comment>
<evidence type="ECO:0000256" key="1">
    <source>
        <dbReference type="ARBA" id="ARBA00006174"/>
    </source>
</evidence>
<evidence type="ECO:0008006" key="6">
    <source>
        <dbReference type="Google" id="ProtNLM"/>
    </source>
</evidence>
<dbReference type="eggNOG" id="COG2079">
    <property type="taxonomic scope" value="Bacteria"/>
</dbReference>
<evidence type="ECO:0000259" key="3">
    <source>
        <dbReference type="Pfam" id="PF19305"/>
    </source>
</evidence>
<dbReference type="PANTHER" id="PTHR16943">
    <property type="entry name" value="2-METHYLCITRATE DEHYDRATASE-RELATED"/>
    <property type="match status" value="1"/>
</dbReference>
<feature type="domain" description="MmgE/PrpD N-terminal" evidence="2">
    <location>
        <begin position="16"/>
        <end position="253"/>
    </location>
</feature>
<protein>
    <recommendedName>
        <fullName evidence="6">MmgE/PrpD family protein</fullName>
    </recommendedName>
</protein>
<gene>
    <name evidence="4" type="ORF">Bxe_B1910</name>
</gene>
<reference evidence="4 5" key="1">
    <citation type="journal article" date="2006" name="Proc. Natl. Acad. Sci. U.S.A.">
        <title>Burkholderia xenovorans LB400 harbors a multi-replicon, 9.73-Mbp genome shaped for versatility.</title>
        <authorList>
            <person name="Chain P.S."/>
            <person name="Denef V.J."/>
            <person name="Konstantinidis K.T."/>
            <person name="Vergez L.M."/>
            <person name="Agullo L."/>
            <person name="Reyes V.L."/>
            <person name="Hauser L."/>
            <person name="Cordova M."/>
            <person name="Gomez L."/>
            <person name="Gonzalez M."/>
            <person name="Land M."/>
            <person name="Lao V."/>
            <person name="Larimer F."/>
            <person name="LiPuma J.J."/>
            <person name="Mahenthiralingam E."/>
            <person name="Malfatti S.A."/>
            <person name="Marx C.J."/>
            <person name="Parnell J.J."/>
            <person name="Ramette A."/>
            <person name="Richardson P."/>
            <person name="Seeger M."/>
            <person name="Smith D."/>
            <person name="Spilker T."/>
            <person name="Sul W.J."/>
            <person name="Tsoi T.V."/>
            <person name="Ulrich L.E."/>
            <person name="Zhulin I.B."/>
            <person name="Tiedje J.M."/>
        </authorList>
    </citation>
    <scope>NUCLEOTIDE SEQUENCE [LARGE SCALE GENOMIC DNA]</scope>
    <source>
        <strain evidence="4 5">LB400</strain>
    </source>
</reference>
<evidence type="ECO:0000313" key="5">
    <source>
        <dbReference type="Proteomes" id="UP000001817"/>
    </source>
</evidence>
<evidence type="ECO:0000259" key="2">
    <source>
        <dbReference type="Pfam" id="PF03972"/>
    </source>
</evidence>
<name>Q13PD0_PARXL</name>
<dbReference type="GO" id="GO:0016829">
    <property type="term" value="F:lyase activity"/>
    <property type="evidence" value="ECO:0007669"/>
    <property type="project" value="InterPro"/>
</dbReference>